<dbReference type="EMBL" id="JASUBT010000002">
    <property type="protein sequence ID" value="MDL4934738.1"/>
    <property type="molecule type" value="Genomic_DNA"/>
</dbReference>
<dbReference type="PANTHER" id="PTHR38446:SF1">
    <property type="entry name" value="BLL0914 PROTEIN"/>
    <property type="match status" value="1"/>
</dbReference>
<feature type="transmembrane region" description="Helical" evidence="1">
    <location>
        <begin position="6"/>
        <end position="26"/>
    </location>
</feature>
<protein>
    <submittedName>
        <fullName evidence="2">DUF1304 domain-containing protein</fullName>
    </submittedName>
    <submittedName>
        <fullName evidence="4">DUF1304 family protein</fullName>
    </submittedName>
</protein>
<evidence type="ECO:0000313" key="7">
    <source>
        <dbReference type="Proteomes" id="UP000516696"/>
    </source>
</evidence>
<dbReference type="AlphaFoldDB" id="A0A2A4DIN6"/>
<evidence type="ECO:0000313" key="8">
    <source>
        <dbReference type="Proteomes" id="UP000571857"/>
    </source>
</evidence>
<dbReference type="EMBL" id="CP050485">
    <property type="protein sequence ID" value="QOG27969.1"/>
    <property type="molecule type" value="Genomic_DNA"/>
</dbReference>
<sequence>MSTITIGLIMFVALEFLFIMYLETFATTSKRTQRVFNLSKEELERPSLNTLFKNQGIYNGLIGIGLLYSVFLSASPVELSRLLLIYIILVALYGSITSDKKIILTQGGLAILALIATFF</sequence>
<accession>A0A2A4DIN6</accession>
<dbReference type="Pfam" id="PF06993">
    <property type="entry name" value="DUF1304"/>
    <property type="match status" value="1"/>
</dbReference>
<proteinExistence type="predicted"/>
<dbReference type="Proteomes" id="UP001241571">
    <property type="component" value="Unassembled WGS sequence"/>
</dbReference>
<dbReference type="InterPro" id="IPR009732">
    <property type="entry name" value="DUF1304"/>
</dbReference>
<dbReference type="EMBL" id="JABXJK010000089">
    <property type="protein sequence ID" value="MBA0974225.1"/>
    <property type="molecule type" value="Genomic_DNA"/>
</dbReference>
<dbReference type="RefSeq" id="WP_005470923.1">
    <property type="nucleotide sequence ID" value="NZ_BSYC01000001.1"/>
</dbReference>
<name>A0A2A4DIN6_ENTGA</name>
<feature type="transmembrane region" description="Helical" evidence="1">
    <location>
        <begin position="79"/>
        <end position="95"/>
    </location>
</feature>
<keyword evidence="1" id="KW-0472">Membrane</keyword>
<dbReference type="Proteomes" id="UP000439965">
    <property type="component" value="Unassembled WGS sequence"/>
</dbReference>
<evidence type="ECO:0000313" key="5">
    <source>
        <dbReference type="EMBL" id="QOG27969.1"/>
    </source>
</evidence>
<dbReference type="PANTHER" id="PTHR38446">
    <property type="entry name" value="BLL0914 PROTEIN"/>
    <property type="match status" value="1"/>
</dbReference>
<reference evidence="4 6" key="1">
    <citation type="submission" date="2019-04" db="EMBL/GenBank/DDBJ databases">
        <title>Step-wise assembly of the neonatal virome modulated by breast feeding.</title>
        <authorList>
            <person name="Liang G."/>
            <person name="Bushman F."/>
        </authorList>
    </citation>
    <scope>NUCLEOTIDE SEQUENCE [LARGE SCALE GENOMIC DNA]</scope>
    <source>
        <strain evidence="4 6">E3404</strain>
    </source>
</reference>
<evidence type="ECO:0000313" key="4">
    <source>
        <dbReference type="EMBL" id="MXS26965.1"/>
    </source>
</evidence>
<gene>
    <name evidence="5" type="ORF">EGM181_12215</name>
    <name evidence="4" type="ORF">GTI89_12965</name>
    <name evidence="2" type="ORF">HWH42_16780</name>
    <name evidence="3" type="ORF">QRX88_03265</name>
</gene>
<dbReference type="EMBL" id="WVTI01000013">
    <property type="protein sequence ID" value="MXS26965.1"/>
    <property type="molecule type" value="Genomic_DNA"/>
</dbReference>
<evidence type="ECO:0000256" key="1">
    <source>
        <dbReference type="SAM" id="Phobius"/>
    </source>
</evidence>
<dbReference type="Proteomes" id="UP000516696">
    <property type="component" value="Chromosome"/>
</dbReference>
<evidence type="ECO:0000313" key="2">
    <source>
        <dbReference type="EMBL" id="MBA0974225.1"/>
    </source>
</evidence>
<feature type="transmembrane region" description="Helical" evidence="1">
    <location>
        <begin position="56"/>
        <end position="73"/>
    </location>
</feature>
<reference evidence="3 9" key="4">
    <citation type="submission" date="2023-06" db="EMBL/GenBank/DDBJ databases">
        <title>Acute promotion of culturable opportunistic pathogens and persistent increase of antibiotic resistance following antibiotic exposure in mouse gut microbiota.</title>
        <authorList>
            <person name="Li L."/>
            <person name="Wang B."/>
            <person name="Sun Y."/>
            <person name="Wang M."/>
            <person name="Xu H."/>
        </authorList>
    </citation>
    <scope>NUCLEOTIDE SEQUENCE [LARGE SCALE GENOMIC DNA]</scope>
    <source>
        <strain evidence="3 9">CRI2_2</strain>
    </source>
</reference>
<keyword evidence="1" id="KW-0812">Transmembrane</keyword>
<reference evidence="5 7" key="2">
    <citation type="submission" date="2020-03" db="EMBL/GenBank/DDBJ databases">
        <title>Characterization of ganglioside-mimicking enterococci.</title>
        <authorList>
            <person name="Patry R.T."/>
            <person name="Nothaft H."/>
            <person name="Bridger R."/>
            <person name="Shajahan A."/>
            <person name="Huynh S."/>
            <person name="Sanchez S."/>
            <person name="Azadi P."/>
            <person name="Cooper K."/>
            <person name="Miller W.G."/>
            <person name="Parker C.T."/>
            <person name="Wells L."/>
            <person name="Szymanski C.M."/>
        </authorList>
    </citation>
    <scope>NUCLEOTIDE SEQUENCE [LARGE SCALE GENOMIC DNA]</scope>
    <source>
        <strain evidence="5 7">EGM181</strain>
    </source>
</reference>
<evidence type="ECO:0000313" key="6">
    <source>
        <dbReference type="Proteomes" id="UP000439965"/>
    </source>
</evidence>
<dbReference type="GeneID" id="93224773"/>
<organism evidence="2 8">
    <name type="scientific">Enterococcus gallinarum</name>
    <dbReference type="NCBI Taxonomy" id="1353"/>
    <lineage>
        <taxon>Bacteria</taxon>
        <taxon>Bacillati</taxon>
        <taxon>Bacillota</taxon>
        <taxon>Bacilli</taxon>
        <taxon>Lactobacillales</taxon>
        <taxon>Enterococcaceae</taxon>
        <taxon>Enterococcus</taxon>
    </lineage>
</organism>
<reference evidence="2 8" key="3">
    <citation type="submission" date="2020-06" db="EMBL/GenBank/DDBJ databases">
        <title>Crossreactivity between MHC class I-restricted antigens from cancer cells and an enterococcal bacteriophage.</title>
        <authorList>
            <person name="Fluckiger A."/>
            <person name="Daillere R."/>
            <person name="Sassi M."/>
            <person name="Cattoir V."/>
            <person name="Kroemer G."/>
            <person name="Zitvogel L."/>
        </authorList>
    </citation>
    <scope>NUCLEOTIDE SEQUENCE [LARGE SCALE GENOMIC DNA]</scope>
    <source>
        <strain evidence="2 8">EG4</strain>
    </source>
</reference>
<dbReference type="Proteomes" id="UP000571857">
    <property type="component" value="Unassembled WGS sequence"/>
</dbReference>
<keyword evidence="1" id="KW-1133">Transmembrane helix</keyword>
<evidence type="ECO:0000313" key="9">
    <source>
        <dbReference type="Proteomes" id="UP001241571"/>
    </source>
</evidence>
<evidence type="ECO:0000313" key="3">
    <source>
        <dbReference type="EMBL" id="MDL4934738.1"/>
    </source>
</evidence>